<dbReference type="EMBL" id="UINC01043194">
    <property type="protein sequence ID" value="SVB46886.1"/>
    <property type="molecule type" value="Genomic_DNA"/>
</dbReference>
<dbReference type="AlphaFoldDB" id="A0A382E7V7"/>
<sequence>MEHLLRKQLTKPLLTLMDESVGSEQD</sequence>
<reference evidence="1" key="1">
    <citation type="submission" date="2018-05" db="EMBL/GenBank/DDBJ databases">
        <authorList>
            <person name="Lanie J.A."/>
            <person name="Ng W.-L."/>
            <person name="Kazmierczak K.M."/>
            <person name="Andrzejewski T.M."/>
            <person name="Davidsen T.M."/>
            <person name="Wayne K.J."/>
            <person name="Tettelin H."/>
            <person name="Glass J.I."/>
            <person name="Rusch D."/>
            <person name="Podicherti R."/>
            <person name="Tsui H.-C.T."/>
            <person name="Winkler M.E."/>
        </authorList>
    </citation>
    <scope>NUCLEOTIDE SEQUENCE</scope>
</reference>
<name>A0A382E7V7_9ZZZZ</name>
<gene>
    <name evidence="1" type="ORF">METZ01_LOCUS199740</name>
</gene>
<proteinExistence type="predicted"/>
<protein>
    <submittedName>
        <fullName evidence="1">Uncharacterized protein</fullName>
    </submittedName>
</protein>
<accession>A0A382E7V7</accession>
<evidence type="ECO:0000313" key="1">
    <source>
        <dbReference type="EMBL" id="SVB46886.1"/>
    </source>
</evidence>
<organism evidence="1">
    <name type="scientific">marine metagenome</name>
    <dbReference type="NCBI Taxonomy" id="408172"/>
    <lineage>
        <taxon>unclassified sequences</taxon>
        <taxon>metagenomes</taxon>
        <taxon>ecological metagenomes</taxon>
    </lineage>
</organism>